<dbReference type="AlphaFoldDB" id="A0AAV3RZP7"/>
<keyword evidence="2" id="KW-1185">Reference proteome</keyword>
<proteinExistence type="predicted"/>
<comment type="caution">
    <text evidence="1">The sequence shown here is derived from an EMBL/GenBank/DDBJ whole genome shotgun (WGS) entry which is preliminary data.</text>
</comment>
<dbReference type="Proteomes" id="UP001454036">
    <property type="component" value="Unassembled WGS sequence"/>
</dbReference>
<evidence type="ECO:0000313" key="2">
    <source>
        <dbReference type="Proteomes" id="UP001454036"/>
    </source>
</evidence>
<protein>
    <submittedName>
        <fullName evidence="1">Uncharacterized protein</fullName>
    </submittedName>
</protein>
<organism evidence="1 2">
    <name type="scientific">Lithospermum erythrorhizon</name>
    <name type="common">Purple gromwell</name>
    <name type="synonym">Lithospermum officinale var. erythrorhizon</name>
    <dbReference type="NCBI Taxonomy" id="34254"/>
    <lineage>
        <taxon>Eukaryota</taxon>
        <taxon>Viridiplantae</taxon>
        <taxon>Streptophyta</taxon>
        <taxon>Embryophyta</taxon>
        <taxon>Tracheophyta</taxon>
        <taxon>Spermatophyta</taxon>
        <taxon>Magnoliopsida</taxon>
        <taxon>eudicotyledons</taxon>
        <taxon>Gunneridae</taxon>
        <taxon>Pentapetalae</taxon>
        <taxon>asterids</taxon>
        <taxon>lamiids</taxon>
        <taxon>Boraginales</taxon>
        <taxon>Boraginaceae</taxon>
        <taxon>Boraginoideae</taxon>
        <taxon>Lithospermeae</taxon>
        <taxon>Lithospermum</taxon>
    </lineage>
</organism>
<accession>A0AAV3RZP7</accession>
<gene>
    <name evidence="1" type="ORF">LIER_32414</name>
</gene>
<dbReference type="EMBL" id="BAABME010012447">
    <property type="protein sequence ID" value="GAA0185126.1"/>
    <property type="molecule type" value="Genomic_DNA"/>
</dbReference>
<sequence>MNVKLYMFGPLMLDTILRETTLATPRYSASALDWDIMAWRLEDQDIRLSPRNRQKPDVDLRVSGQPTWGIR</sequence>
<reference evidence="1 2" key="1">
    <citation type="submission" date="2024-01" db="EMBL/GenBank/DDBJ databases">
        <title>The complete chloroplast genome sequence of Lithospermum erythrorhizon: insights into the phylogenetic relationship among Boraginaceae species and the maternal lineages of purple gromwells.</title>
        <authorList>
            <person name="Okada T."/>
            <person name="Watanabe K."/>
        </authorList>
    </citation>
    <scope>NUCLEOTIDE SEQUENCE [LARGE SCALE GENOMIC DNA]</scope>
</reference>
<evidence type="ECO:0000313" key="1">
    <source>
        <dbReference type="EMBL" id="GAA0185126.1"/>
    </source>
</evidence>
<name>A0AAV3RZP7_LITER</name>